<dbReference type="GO" id="GO:0005524">
    <property type="term" value="F:ATP binding"/>
    <property type="evidence" value="ECO:0007669"/>
    <property type="project" value="UniProtKB-UniRule"/>
</dbReference>
<dbReference type="SUPFAM" id="SSF56037">
    <property type="entry name" value="PheT/TilS domain"/>
    <property type="match status" value="1"/>
</dbReference>
<evidence type="ECO:0000256" key="4">
    <source>
        <dbReference type="ARBA" id="ARBA00022490"/>
    </source>
</evidence>
<dbReference type="Pfam" id="PF17759">
    <property type="entry name" value="tRNA_synthFbeta"/>
    <property type="match status" value="1"/>
</dbReference>
<evidence type="ECO:0000256" key="9">
    <source>
        <dbReference type="ARBA" id="ARBA00022840"/>
    </source>
</evidence>
<feature type="domain" description="B5" evidence="19">
    <location>
        <begin position="443"/>
        <end position="519"/>
    </location>
</feature>
<feature type="binding site" evidence="15">
    <location>
        <position position="507"/>
    </location>
    <ligand>
        <name>Mg(2+)</name>
        <dbReference type="ChEBI" id="CHEBI:18420"/>
        <note>shared with alpha subunit</note>
    </ligand>
</feature>
<dbReference type="PROSITE" id="PS51447">
    <property type="entry name" value="FDX_ACB"/>
    <property type="match status" value="1"/>
</dbReference>
<comment type="caution">
    <text evidence="20">The sequence shown here is derived from an EMBL/GenBank/DDBJ whole genome shotgun (WGS) entry which is preliminary data.</text>
</comment>
<keyword evidence="4 15" id="KW-0963">Cytoplasm</keyword>
<evidence type="ECO:0000256" key="1">
    <source>
        <dbReference type="ARBA" id="ARBA00004496"/>
    </source>
</evidence>
<protein>
    <recommendedName>
        <fullName evidence="15">Phenylalanine--tRNA ligase beta subunit</fullName>
        <ecNumber evidence="15">6.1.1.20</ecNumber>
    </recommendedName>
    <alternativeName>
        <fullName evidence="15">Phenylalanyl-tRNA synthetase beta subunit</fullName>
        <shortName evidence="15">PheRS</shortName>
    </alternativeName>
</protein>
<dbReference type="InterPro" id="IPR020825">
    <property type="entry name" value="Phe-tRNA_synthase-like_B3/B4"/>
</dbReference>
<dbReference type="RefSeq" id="WP_103084128.1">
    <property type="nucleotide sequence ID" value="NZ_MNLH01000001.1"/>
</dbReference>
<dbReference type="HAMAP" id="MF_00283">
    <property type="entry name" value="Phe_tRNA_synth_beta1"/>
    <property type="match status" value="1"/>
</dbReference>
<keyword evidence="10 15" id="KW-0460">Magnesium</keyword>
<dbReference type="Pfam" id="PF03147">
    <property type="entry name" value="FDX-ACB"/>
    <property type="match status" value="1"/>
</dbReference>
<dbReference type="Pfam" id="PF01588">
    <property type="entry name" value="tRNA_bind"/>
    <property type="match status" value="1"/>
</dbReference>
<keyword evidence="7 15" id="KW-0479">Metal-binding</keyword>
<dbReference type="EC" id="6.1.1.20" evidence="15"/>
<evidence type="ECO:0000256" key="6">
    <source>
        <dbReference type="ARBA" id="ARBA00022598"/>
    </source>
</evidence>
<evidence type="ECO:0000256" key="14">
    <source>
        <dbReference type="ARBA" id="ARBA00049255"/>
    </source>
</evidence>
<dbReference type="GO" id="GO:0006432">
    <property type="term" value="P:phenylalanyl-tRNA aminoacylation"/>
    <property type="evidence" value="ECO:0007669"/>
    <property type="project" value="UniProtKB-UniRule"/>
</dbReference>
<dbReference type="SUPFAM" id="SSF46955">
    <property type="entry name" value="Putative DNA-binding domain"/>
    <property type="match status" value="1"/>
</dbReference>
<dbReference type="SMART" id="SM00873">
    <property type="entry name" value="B3_4"/>
    <property type="match status" value="1"/>
</dbReference>
<dbReference type="Pfam" id="PF03484">
    <property type="entry name" value="B5"/>
    <property type="match status" value="1"/>
</dbReference>
<dbReference type="GO" id="GO:0000049">
    <property type="term" value="F:tRNA binding"/>
    <property type="evidence" value="ECO:0007669"/>
    <property type="project" value="UniProtKB-UniRule"/>
</dbReference>
<evidence type="ECO:0000256" key="12">
    <source>
        <dbReference type="ARBA" id="ARBA00022917"/>
    </source>
</evidence>
<feature type="binding site" evidence="15">
    <location>
        <position position="503"/>
    </location>
    <ligand>
        <name>Mg(2+)</name>
        <dbReference type="ChEBI" id="CHEBI:18420"/>
        <note>shared with alpha subunit</note>
    </ligand>
</feature>
<dbReference type="PANTHER" id="PTHR10947">
    <property type="entry name" value="PHENYLALANYL-TRNA SYNTHETASE BETA CHAIN AND LEUCINE-RICH REPEAT-CONTAINING PROTEIN 47"/>
    <property type="match status" value="1"/>
</dbReference>
<keyword evidence="13 15" id="KW-0030">Aminoacyl-tRNA synthetase</keyword>
<dbReference type="SMART" id="SM00874">
    <property type="entry name" value="B5"/>
    <property type="match status" value="1"/>
</dbReference>
<dbReference type="InterPro" id="IPR009061">
    <property type="entry name" value="DNA-bd_dom_put_sf"/>
</dbReference>
<evidence type="ECO:0000256" key="7">
    <source>
        <dbReference type="ARBA" id="ARBA00022723"/>
    </source>
</evidence>
<evidence type="ECO:0000256" key="10">
    <source>
        <dbReference type="ARBA" id="ARBA00022842"/>
    </source>
</evidence>
<dbReference type="InterPro" id="IPR005121">
    <property type="entry name" value="Fdx_antiC-bd"/>
</dbReference>
<dbReference type="PROSITE" id="PS51483">
    <property type="entry name" value="B5"/>
    <property type="match status" value="1"/>
</dbReference>
<dbReference type="GO" id="GO:0004826">
    <property type="term" value="F:phenylalanine-tRNA ligase activity"/>
    <property type="evidence" value="ECO:0007669"/>
    <property type="project" value="UniProtKB-UniRule"/>
</dbReference>
<dbReference type="Pfam" id="PF03483">
    <property type="entry name" value="B3_4"/>
    <property type="match status" value="1"/>
</dbReference>
<dbReference type="InterPro" id="IPR012340">
    <property type="entry name" value="NA-bd_OB-fold"/>
</dbReference>
<dbReference type="SMART" id="SM00896">
    <property type="entry name" value="FDX-ACB"/>
    <property type="match status" value="1"/>
</dbReference>
<dbReference type="GO" id="GO:0000287">
    <property type="term" value="F:magnesium ion binding"/>
    <property type="evidence" value="ECO:0007669"/>
    <property type="project" value="UniProtKB-UniRule"/>
</dbReference>
<dbReference type="PANTHER" id="PTHR10947:SF0">
    <property type="entry name" value="PHENYLALANINE--TRNA LIGASE BETA SUBUNIT"/>
    <property type="match status" value="1"/>
</dbReference>
<dbReference type="SUPFAM" id="SSF50249">
    <property type="entry name" value="Nucleic acid-binding proteins"/>
    <property type="match status" value="1"/>
</dbReference>
<dbReference type="GO" id="GO:0009328">
    <property type="term" value="C:phenylalanine-tRNA ligase complex"/>
    <property type="evidence" value="ECO:0007669"/>
    <property type="project" value="TreeGrafter"/>
</dbReference>
<evidence type="ECO:0000259" key="17">
    <source>
        <dbReference type="PROSITE" id="PS50886"/>
    </source>
</evidence>
<keyword evidence="12 15" id="KW-0648">Protein biosynthesis</keyword>
<sequence length="874" mass="95038">MPMVDIDWLKDHVEVPEGLTYEQLAKDLVRVGLEEEEIHTSQVTGPIVVGYVVDATPEPQKNGKTINWCHVDVGDKYNDVDENGKKVPRGIICGAPNMAAGEKVVVTLPGAVLPGDFKIEPRKTYGHISDGMCASERELGLGDSHNGIILLREYGFSNAEYDALKPGDDAMELLHLNKPILEINITPDRGYAFSYRGVAREYHHSTGAVYKDPVEELNKNVPILDSVTSAEAADIEVSVEDNNPIHGVVGCDCYYARAVRNIDANASSPQWMRRRLTRAGMRGISLAVDVTNYVMLDLGQPLHAYDLDKIESPIVVRRARSGEHLTTLDGKDRELNNEDLVICDSPSGNHGSRVLGLAGVMGGMYGEVTSETKNVLIEAAHFDPVSIARTARRHKIPSEASRRFERGVDTQLQPAAAQMASKLLANFGGGEPSSHPRDLNNTQPRDVIVFKADEVKRVAGLDIDLNRISDILTDIGCSVAGGGNGSFSVLPPTWRPDLNAPCDLVEEIARLVGYDEIPVKVPAVPVTGKTGLTKDQATRRAIAYELAEMGLVESLSYPFVGKEDFDAFRQDVDEISKVSVLIANPLAGDRPWLRRDVLTTLAGTVRRNLRRGLNNVSLYELGHVYFADPNAPAIPALPGSVRPTDAQLAALDAGLPEQPLHVAALLTGKAEETGWLGNNREVDWSDAVEAVNRLGKRIGVAFDIRQLNADDVPASWHPGRTAKVYIPVDGADDVEIGIVGELHPQVDDNLGLPKHSAAFELDLTALFDAMQAKPVQARPVSTFPPVKQDFAFVAPISLSARTLQEAIEKASGDLFESVELFDVYESEQLGEGLRSLAYSVTFRAADRTLSGDEMEAVRESITKAASVLHATLRV</sequence>
<evidence type="ECO:0000256" key="8">
    <source>
        <dbReference type="ARBA" id="ARBA00022741"/>
    </source>
</evidence>
<dbReference type="PROSITE" id="PS50886">
    <property type="entry name" value="TRBD"/>
    <property type="match status" value="1"/>
</dbReference>
<dbReference type="InterPro" id="IPR004532">
    <property type="entry name" value="Phe-tRNA-ligase_IIc_bsu_bact"/>
</dbReference>
<dbReference type="SUPFAM" id="SSF54991">
    <property type="entry name" value="Anticodon-binding domain of PheRS"/>
    <property type="match status" value="1"/>
</dbReference>
<dbReference type="Gene3D" id="3.30.930.10">
    <property type="entry name" value="Bira Bifunctional Protein, Domain 2"/>
    <property type="match status" value="1"/>
</dbReference>
<evidence type="ECO:0000256" key="11">
    <source>
        <dbReference type="ARBA" id="ARBA00022884"/>
    </source>
</evidence>
<dbReference type="Gene3D" id="3.30.70.380">
    <property type="entry name" value="Ferrodoxin-fold anticodon-binding domain"/>
    <property type="match status" value="1"/>
</dbReference>
<evidence type="ECO:0000256" key="13">
    <source>
        <dbReference type="ARBA" id="ARBA00023146"/>
    </source>
</evidence>
<dbReference type="InterPro" id="IPR045060">
    <property type="entry name" value="Phe-tRNA-ligase_IIc_bsu"/>
</dbReference>
<dbReference type="InterPro" id="IPR005146">
    <property type="entry name" value="B3/B4_tRNA-bd"/>
</dbReference>
<evidence type="ECO:0000259" key="18">
    <source>
        <dbReference type="PROSITE" id="PS51447"/>
    </source>
</evidence>
<feature type="domain" description="FDX-ACB" evidence="18">
    <location>
        <begin position="781"/>
        <end position="873"/>
    </location>
</feature>
<keyword evidence="9 15" id="KW-0067">ATP-binding</keyword>
<dbReference type="Proteomes" id="UP000236146">
    <property type="component" value="Unassembled WGS sequence"/>
</dbReference>
<evidence type="ECO:0000313" key="21">
    <source>
        <dbReference type="Proteomes" id="UP000236146"/>
    </source>
</evidence>
<dbReference type="Gene3D" id="2.40.50.140">
    <property type="entry name" value="Nucleic acid-binding proteins"/>
    <property type="match status" value="1"/>
</dbReference>
<reference evidence="20 21" key="1">
    <citation type="submission" date="2016-10" db="EMBL/GenBank/DDBJ databases">
        <authorList>
            <person name="Varghese N."/>
        </authorList>
    </citation>
    <scope>NUCLEOTIDE SEQUENCE [LARGE SCALE GENOMIC DNA]</scope>
    <source>
        <strain evidence="20 21">KA00225</strain>
    </source>
</reference>
<dbReference type="NCBIfam" id="TIGR00472">
    <property type="entry name" value="pheT_bact"/>
    <property type="match status" value="1"/>
</dbReference>
<gene>
    <name evidence="15" type="primary">pheT</name>
    <name evidence="20" type="ORF">BFS05_00515</name>
</gene>
<evidence type="ECO:0000313" key="20">
    <source>
        <dbReference type="EMBL" id="PNS43748.1"/>
    </source>
</evidence>
<feature type="binding site" evidence="15">
    <location>
        <position position="506"/>
    </location>
    <ligand>
        <name>Mg(2+)</name>
        <dbReference type="ChEBI" id="CHEBI:18420"/>
        <note>shared with alpha subunit</note>
    </ligand>
</feature>
<evidence type="ECO:0000256" key="5">
    <source>
        <dbReference type="ARBA" id="ARBA00022555"/>
    </source>
</evidence>
<dbReference type="OrthoDB" id="9805455at2"/>
<comment type="similarity">
    <text evidence="2 15">Belongs to the phenylalanyl-tRNA synthetase beta subunit family. Type 1 subfamily.</text>
</comment>
<comment type="subunit">
    <text evidence="3 15">Tetramer of two alpha and two beta subunits.</text>
</comment>
<organism evidence="20 21">
    <name type="scientific">Gardnerella vaginalis</name>
    <dbReference type="NCBI Taxonomy" id="2702"/>
    <lineage>
        <taxon>Bacteria</taxon>
        <taxon>Bacillati</taxon>
        <taxon>Actinomycetota</taxon>
        <taxon>Actinomycetes</taxon>
        <taxon>Bifidobacteriales</taxon>
        <taxon>Bifidobacteriaceae</taxon>
        <taxon>Gardnerella</taxon>
    </lineage>
</organism>
<dbReference type="InterPro" id="IPR045864">
    <property type="entry name" value="aa-tRNA-synth_II/BPL/LPL"/>
</dbReference>
<dbReference type="Gene3D" id="3.50.40.10">
    <property type="entry name" value="Phenylalanyl-trna Synthetase, Chain B, domain 3"/>
    <property type="match status" value="1"/>
</dbReference>
<keyword evidence="8 15" id="KW-0547">Nucleotide-binding</keyword>
<accession>A0A2K1SW49</accession>
<evidence type="ECO:0000256" key="16">
    <source>
        <dbReference type="PROSITE-ProRule" id="PRU00209"/>
    </source>
</evidence>
<feature type="binding site" evidence="15">
    <location>
        <position position="497"/>
    </location>
    <ligand>
        <name>Mg(2+)</name>
        <dbReference type="ChEBI" id="CHEBI:18420"/>
        <note>shared with alpha subunit</note>
    </ligand>
</feature>
<evidence type="ECO:0000256" key="2">
    <source>
        <dbReference type="ARBA" id="ARBA00008653"/>
    </source>
</evidence>
<comment type="subcellular location">
    <subcellularLocation>
        <location evidence="1 15">Cytoplasm</location>
    </subcellularLocation>
</comment>
<keyword evidence="11 16" id="KW-0694">RNA-binding</keyword>
<dbReference type="CDD" id="cd00769">
    <property type="entry name" value="PheRS_beta_core"/>
    <property type="match status" value="1"/>
</dbReference>
<comment type="catalytic activity">
    <reaction evidence="14 15">
        <text>tRNA(Phe) + L-phenylalanine + ATP = L-phenylalanyl-tRNA(Phe) + AMP + diphosphate + H(+)</text>
        <dbReference type="Rhea" id="RHEA:19413"/>
        <dbReference type="Rhea" id="RHEA-COMP:9668"/>
        <dbReference type="Rhea" id="RHEA-COMP:9699"/>
        <dbReference type="ChEBI" id="CHEBI:15378"/>
        <dbReference type="ChEBI" id="CHEBI:30616"/>
        <dbReference type="ChEBI" id="CHEBI:33019"/>
        <dbReference type="ChEBI" id="CHEBI:58095"/>
        <dbReference type="ChEBI" id="CHEBI:78442"/>
        <dbReference type="ChEBI" id="CHEBI:78531"/>
        <dbReference type="ChEBI" id="CHEBI:456215"/>
        <dbReference type="EC" id="6.1.1.20"/>
    </reaction>
</comment>
<dbReference type="EMBL" id="MNLH01000001">
    <property type="protein sequence ID" value="PNS43748.1"/>
    <property type="molecule type" value="Genomic_DNA"/>
</dbReference>
<evidence type="ECO:0000256" key="3">
    <source>
        <dbReference type="ARBA" id="ARBA00011209"/>
    </source>
</evidence>
<dbReference type="InterPro" id="IPR002547">
    <property type="entry name" value="tRNA-bd_dom"/>
</dbReference>
<evidence type="ECO:0000259" key="19">
    <source>
        <dbReference type="PROSITE" id="PS51483"/>
    </source>
</evidence>
<dbReference type="InterPro" id="IPR033714">
    <property type="entry name" value="tRNA_bind_bactPheRS"/>
</dbReference>
<dbReference type="AlphaFoldDB" id="A0A2K1SW49"/>
<dbReference type="Gene3D" id="3.30.56.10">
    <property type="match status" value="2"/>
</dbReference>
<feature type="domain" description="TRNA-binding" evidence="17">
    <location>
        <begin position="41"/>
        <end position="162"/>
    </location>
</feature>
<keyword evidence="5 16" id="KW-0820">tRNA-binding</keyword>
<dbReference type="InterPro" id="IPR036690">
    <property type="entry name" value="Fdx_antiC-bd_sf"/>
</dbReference>
<dbReference type="CDD" id="cd02796">
    <property type="entry name" value="tRNA_bind_bactPheRS"/>
    <property type="match status" value="1"/>
</dbReference>
<evidence type="ECO:0000256" key="15">
    <source>
        <dbReference type="HAMAP-Rule" id="MF_00283"/>
    </source>
</evidence>
<dbReference type="InterPro" id="IPR005147">
    <property type="entry name" value="tRNA_synthase_B5-dom"/>
</dbReference>
<keyword evidence="6 15" id="KW-0436">Ligase</keyword>
<proteinExistence type="inferred from homology"/>
<dbReference type="InterPro" id="IPR041616">
    <property type="entry name" value="PheRS_beta_core"/>
</dbReference>
<comment type="cofactor">
    <cofactor evidence="15">
        <name>Mg(2+)</name>
        <dbReference type="ChEBI" id="CHEBI:18420"/>
    </cofactor>
    <text evidence="15">Binds 2 magnesium ions per tetramer.</text>
</comment>
<name>A0A2K1SW49_GARVA</name>
<dbReference type="SUPFAM" id="SSF55681">
    <property type="entry name" value="Class II aaRS and biotin synthetases"/>
    <property type="match status" value="1"/>
</dbReference>